<keyword evidence="7" id="KW-0998">Cell outer membrane</keyword>
<keyword evidence="5" id="KW-0812">Transmembrane</keyword>
<dbReference type="EMBL" id="JAFLQZ010000002">
    <property type="protein sequence ID" value="MBO0356814.1"/>
    <property type="molecule type" value="Genomic_DNA"/>
</dbReference>
<dbReference type="GO" id="GO:0015288">
    <property type="term" value="F:porin activity"/>
    <property type="evidence" value="ECO:0007669"/>
    <property type="project" value="TreeGrafter"/>
</dbReference>
<evidence type="ECO:0000256" key="5">
    <source>
        <dbReference type="ARBA" id="ARBA00022692"/>
    </source>
</evidence>
<dbReference type="InterPro" id="IPR051906">
    <property type="entry name" value="TolC-like"/>
</dbReference>
<dbReference type="InterPro" id="IPR003423">
    <property type="entry name" value="OMP_efflux"/>
</dbReference>
<dbReference type="RefSeq" id="WP_206980632.1">
    <property type="nucleotide sequence ID" value="NZ_JAFLQZ010000002.1"/>
</dbReference>
<evidence type="ECO:0000256" key="8">
    <source>
        <dbReference type="SAM" id="SignalP"/>
    </source>
</evidence>
<evidence type="ECO:0000256" key="1">
    <source>
        <dbReference type="ARBA" id="ARBA00004442"/>
    </source>
</evidence>
<accession>A0A939J7K3</accession>
<dbReference type="PANTHER" id="PTHR30026:SF20">
    <property type="entry name" value="OUTER MEMBRANE PROTEIN TOLC"/>
    <property type="match status" value="1"/>
</dbReference>
<dbReference type="Pfam" id="PF02321">
    <property type="entry name" value="OEP"/>
    <property type="match status" value="1"/>
</dbReference>
<gene>
    <name evidence="9" type="ORF">J0X19_02555</name>
</gene>
<dbReference type="GO" id="GO:0015562">
    <property type="term" value="F:efflux transmembrane transporter activity"/>
    <property type="evidence" value="ECO:0007669"/>
    <property type="project" value="InterPro"/>
</dbReference>
<feature type="signal peptide" evidence="8">
    <location>
        <begin position="1"/>
        <end position="19"/>
    </location>
</feature>
<evidence type="ECO:0000256" key="4">
    <source>
        <dbReference type="ARBA" id="ARBA00022452"/>
    </source>
</evidence>
<dbReference type="Proteomes" id="UP000664144">
    <property type="component" value="Unassembled WGS sequence"/>
</dbReference>
<keyword evidence="4" id="KW-1134">Transmembrane beta strand</keyword>
<keyword evidence="6" id="KW-0472">Membrane</keyword>
<dbReference type="PANTHER" id="PTHR30026">
    <property type="entry name" value="OUTER MEMBRANE PROTEIN TOLC"/>
    <property type="match status" value="1"/>
</dbReference>
<dbReference type="SUPFAM" id="SSF56954">
    <property type="entry name" value="Outer membrane efflux proteins (OEP)"/>
    <property type="match status" value="1"/>
</dbReference>
<evidence type="ECO:0000256" key="2">
    <source>
        <dbReference type="ARBA" id="ARBA00007613"/>
    </source>
</evidence>
<name>A0A939J7K3_9BACT</name>
<reference evidence="9" key="1">
    <citation type="submission" date="2021-03" db="EMBL/GenBank/DDBJ databases">
        <authorList>
            <person name="Kim M.K."/>
        </authorList>
    </citation>
    <scope>NUCLEOTIDE SEQUENCE</scope>
    <source>
        <strain evidence="9">BT186</strain>
    </source>
</reference>
<evidence type="ECO:0000313" key="9">
    <source>
        <dbReference type="EMBL" id="MBO0356814.1"/>
    </source>
</evidence>
<evidence type="ECO:0000313" key="10">
    <source>
        <dbReference type="Proteomes" id="UP000664144"/>
    </source>
</evidence>
<dbReference type="Gene3D" id="1.20.1600.10">
    <property type="entry name" value="Outer membrane efflux proteins (OEP)"/>
    <property type="match status" value="1"/>
</dbReference>
<keyword evidence="8" id="KW-0732">Signal</keyword>
<feature type="chain" id="PRO_5037897629" evidence="8">
    <location>
        <begin position="20"/>
        <end position="246"/>
    </location>
</feature>
<evidence type="ECO:0000256" key="7">
    <source>
        <dbReference type="ARBA" id="ARBA00023237"/>
    </source>
</evidence>
<proteinExistence type="inferred from homology"/>
<comment type="caution">
    <text evidence="9">The sequence shown here is derived from an EMBL/GenBank/DDBJ whole genome shotgun (WGS) entry which is preliminary data.</text>
</comment>
<evidence type="ECO:0000256" key="6">
    <source>
        <dbReference type="ARBA" id="ARBA00023136"/>
    </source>
</evidence>
<dbReference type="GO" id="GO:0009279">
    <property type="term" value="C:cell outer membrane"/>
    <property type="evidence" value="ECO:0007669"/>
    <property type="project" value="UniProtKB-SubCell"/>
</dbReference>
<dbReference type="GO" id="GO:1990281">
    <property type="term" value="C:efflux pump complex"/>
    <property type="evidence" value="ECO:0007669"/>
    <property type="project" value="TreeGrafter"/>
</dbReference>
<comment type="similarity">
    <text evidence="2">Belongs to the outer membrane factor (OMF) (TC 1.B.17) family.</text>
</comment>
<comment type="subcellular location">
    <subcellularLocation>
        <location evidence="1">Cell outer membrane</location>
    </subcellularLocation>
</comment>
<keyword evidence="3" id="KW-0813">Transport</keyword>
<evidence type="ECO:0000256" key="3">
    <source>
        <dbReference type="ARBA" id="ARBA00022448"/>
    </source>
</evidence>
<keyword evidence="10" id="KW-1185">Reference proteome</keyword>
<dbReference type="AlphaFoldDB" id="A0A939J7K3"/>
<sequence length="246" mass="27211">MRKLLGSLILAFYTTVALGQAKTAPASTWQTVFFDSPTIALPRLTAAAIQHSAQLQSMEVGKSINEQDIKIAKRQILGGVGVIGNYTYGNQGTIGAINPGVPGYDRGRNAGLYAAGVSVALPLLQVLSRNTLIKKEQLNYQRNELTRKEQENQLRQQVIQLYQNVVLAKKLLTLQQESYVTVQTNYRLAEKQFRQGQLTLTELSEATNQLNQSAMSQETARNQYDTSFMILEEVVGTTISSLMQTP</sequence>
<organism evidence="9 10">
    <name type="scientific">Hymenobacter telluris</name>
    <dbReference type="NCBI Taxonomy" id="2816474"/>
    <lineage>
        <taxon>Bacteria</taxon>
        <taxon>Pseudomonadati</taxon>
        <taxon>Bacteroidota</taxon>
        <taxon>Cytophagia</taxon>
        <taxon>Cytophagales</taxon>
        <taxon>Hymenobacteraceae</taxon>
        <taxon>Hymenobacter</taxon>
    </lineage>
</organism>
<protein>
    <submittedName>
        <fullName evidence="9">TolC family protein</fullName>
    </submittedName>
</protein>